<accession>A0AAR2KMX5</accession>
<organism evidence="6 7">
    <name type="scientific">Pygocentrus nattereri</name>
    <name type="common">Red-bellied piranha</name>
    <dbReference type="NCBI Taxonomy" id="42514"/>
    <lineage>
        <taxon>Eukaryota</taxon>
        <taxon>Metazoa</taxon>
        <taxon>Chordata</taxon>
        <taxon>Craniata</taxon>
        <taxon>Vertebrata</taxon>
        <taxon>Euteleostomi</taxon>
        <taxon>Actinopterygii</taxon>
        <taxon>Neopterygii</taxon>
        <taxon>Teleostei</taxon>
        <taxon>Ostariophysi</taxon>
        <taxon>Characiformes</taxon>
        <taxon>Characoidei</taxon>
        <taxon>Pygocentrus</taxon>
    </lineage>
</organism>
<dbReference type="PROSITE" id="PS50188">
    <property type="entry name" value="B302_SPRY"/>
    <property type="match status" value="1"/>
</dbReference>
<dbReference type="InterPro" id="IPR003879">
    <property type="entry name" value="Butyrophylin_SPRY"/>
</dbReference>
<evidence type="ECO:0000259" key="5">
    <source>
        <dbReference type="PROSITE" id="PS50188"/>
    </source>
</evidence>
<keyword evidence="3" id="KW-0862">Zinc</keyword>
<evidence type="ECO:0000256" key="2">
    <source>
        <dbReference type="ARBA" id="ARBA00022771"/>
    </source>
</evidence>
<sequence>MKTIRRSAQAAVEDSEKIFAELIESIERRRSEVKELIRAQEKTELSRAEDLLKKLEQEIADLRRRDAELEQLSHSEDHIHFLQSFQSLSAPPQPANVLCNTISPQFSMEDLKKVVTGVMEKMTPEIVKLSLVIDALMPKTREDFLKYSCQLTLDPNTVNRELALSERNRKITLMNRIQTHPDHPERFDVVQQVLCSESLTGRCYWEVKFSKRGVDIAVSYKGISRKCNGSRFGCNDQSWSLICFSSTSSFKHNNKETKLPVKSSSSRIGVYVDHSAGILSFYSVSDTMTLLHRVHTTFTQPLYPGFGVFCGHCLQICDLE</sequence>
<evidence type="ECO:0000256" key="4">
    <source>
        <dbReference type="SAM" id="Coils"/>
    </source>
</evidence>
<name>A0AAR2KMX5_PYGNA</name>
<dbReference type="GeneTree" id="ENSGT01150000286950"/>
<dbReference type="InterPro" id="IPR003877">
    <property type="entry name" value="SPRY_dom"/>
</dbReference>
<dbReference type="PANTHER" id="PTHR25465">
    <property type="entry name" value="B-BOX DOMAIN CONTAINING"/>
    <property type="match status" value="1"/>
</dbReference>
<dbReference type="InterPro" id="IPR043136">
    <property type="entry name" value="B30.2/SPRY_sf"/>
</dbReference>
<evidence type="ECO:0000313" key="6">
    <source>
        <dbReference type="Ensembl" id="ENSPNAP00000065683.1"/>
    </source>
</evidence>
<dbReference type="SUPFAM" id="SSF49899">
    <property type="entry name" value="Concanavalin A-like lectins/glucanases"/>
    <property type="match status" value="1"/>
</dbReference>
<reference evidence="6" key="3">
    <citation type="submission" date="2025-09" db="UniProtKB">
        <authorList>
            <consortium name="Ensembl"/>
        </authorList>
    </citation>
    <scope>IDENTIFICATION</scope>
</reference>
<reference evidence="6 7" key="1">
    <citation type="submission" date="2020-10" db="EMBL/GenBank/DDBJ databases">
        <title>Pygocentrus nattereri (red-bellied piranha) genome, fPygNat1, primary haplotype.</title>
        <authorList>
            <person name="Myers G."/>
            <person name="Meyer A."/>
            <person name="Karagic N."/>
            <person name="Pippel M."/>
            <person name="Winkler S."/>
            <person name="Tracey A."/>
            <person name="Wood J."/>
            <person name="Formenti G."/>
            <person name="Howe K."/>
            <person name="Fedrigo O."/>
            <person name="Jarvis E.D."/>
        </authorList>
    </citation>
    <scope>NUCLEOTIDE SEQUENCE [LARGE SCALE GENOMIC DNA]</scope>
</reference>
<dbReference type="InterPro" id="IPR013320">
    <property type="entry name" value="ConA-like_dom_sf"/>
</dbReference>
<dbReference type="GO" id="GO:0005737">
    <property type="term" value="C:cytoplasm"/>
    <property type="evidence" value="ECO:0007669"/>
    <property type="project" value="UniProtKB-ARBA"/>
</dbReference>
<evidence type="ECO:0000256" key="1">
    <source>
        <dbReference type="ARBA" id="ARBA00022723"/>
    </source>
</evidence>
<feature type="coiled-coil region" evidence="4">
    <location>
        <begin position="23"/>
        <end position="72"/>
    </location>
</feature>
<dbReference type="InterPro" id="IPR001870">
    <property type="entry name" value="B30.2/SPRY"/>
</dbReference>
<dbReference type="GO" id="GO:0008270">
    <property type="term" value="F:zinc ion binding"/>
    <property type="evidence" value="ECO:0007669"/>
    <property type="project" value="UniProtKB-KW"/>
</dbReference>
<dbReference type="CDD" id="cd16040">
    <property type="entry name" value="SPRY_PRY_SNTX"/>
    <property type="match status" value="1"/>
</dbReference>
<dbReference type="Pfam" id="PF00622">
    <property type="entry name" value="SPRY"/>
    <property type="match status" value="1"/>
</dbReference>
<dbReference type="PANTHER" id="PTHR25465:SF5">
    <property type="entry name" value="E3 UBIQUITIN_ISG15 LIGASE TRIM25-RELATED"/>
    <property type="match status" value="1"/>
</dbReference>
<evidence type="ECO:0000313" key="7">
    <source>
        <dbReference type="Proteomes" id="UP001501920"/>
    </source>
</evidence>
<dbReference type="Ensembl" id="ENSPNAT00000043704.1">
    <property type="protein sequence ID" value="ENSPNAP00000065683.1"/>
    <property type="gene ID" value="ENSPNAG00000036836.1"/>
</dbReference>
<dbReference type="Gene3D" id="2.60.120.920">
    <property type="match status" value="1"/>
</dbReference>
<dbReference type="SMART" id="SM00449">
    <property type="entry name" value="SPRY"/>
    <property type="match status" value="1"/>
</dbReference>
<dbReference type="PRINTS" id="PR01407">
    <property type="entry name" value="BUTYPHLNCDUF"/>
</dbReference>
<dbReference type="InterPro" id="IPR058030">
    <property type="entry name" value="TRIM8/14/16/25/29/45/65_CC"/>
</dbReference>
<proteinExistence type="predicted"/>
<dbReference type="AlphaFoldDB" id="A0AAR2KMX5"/>
<keyword evidence="2" id="KW-0863">Zinc-finger</keyword>
<dbReference type="InterPro" id="IPR051051">
    <property type="entry name" value="E3_ubiq-ligase_TRIM/RNF"/>
</dbReference>
<dbReference type="InterPro" id="IPR006574">
    <property type="entry name" value="PRY"/>
</dbReference>
<dbReference type="Proteomes" id="UP001501920">
    <property type="component" value="Chromosome 29"/>
</dbReference>
<dbReference type="SMART" id="SM00589">
    <property type="entry name" value="PRY"/>
    <property type="match status" value="1"/>
</dbReference>
<keyword evidence="4" id="KW-0175">Coiled coil</keyword>
<keyword evidence="1" id="KW-0479">Metal-binding</keyword>
<evidence type="ECO:0000256" key="3">
    <source>
        <dbReference type="ARBA" id="ARBA00022833"/>
    </source>
</evidence>
<feature type="domain" description="B30.2/SPRY" evidence="5">
    <location>
        <begin position="131"/>
        <end position="320"/>
    </location>
</feature>
<keyword evidence="7" id="KW-1185">Reference proteome</keyword>
<dbReference type="Pfam" id="PF25600">
    <property type="entry name" value="TRIM_CC"/>
    <property type="match status" value="1"/>
</dbReference>
<dbReference type="Pfam" id="PF13765">
    <property type="entry name" value="PRY"/>
    <property type="match status" value="1"/>
</dbReference>
<reference evidence="6" key="2">
    <citation type="submission" date="2025-08" db="UniProtKB">
        <authorList>
            <consortium name="Ensembl"/>
        </authorList>
    </citation>
    <scope>IDENTIFICATION</scope>
</reference>
<protein>
    <recommendedName>
        <fullName evidence="5">B30.2/SPRY domain-containing protein</fullName>
    </recommendedName>
</protein>